<reference evidence="2" key="1">
    <citation type="submission" date="2022-06" db="EMBL/GenBank/DDBJ databases">
        <authorList>
            <person name="Berger JAMES D."/>
            <person name="Berger JAMES D."/>
        </authorList>
    </citation>
    <scope>NUCLEOTIDE SEQUENCE [LARGE SCALE GENOMIC DNA]</scope>
</reference>
<feature type="region of interest" description="Disordered" evidence="1">
    <location>
        <begin position="123"/>
        <end position="185"/>
    </location>
</feature>
<feature type="compositionally biased region" description="Basic and acidic residues" evidence="1">
    <location>
        <begin position="126"/>
        <end position="138"/>
    </location>
</feature>
<feature type="compositionally biased region" description="Basic and acidic residues" evidence="1">
    <location>
        <begin position="52"/>
        <end position="75"/>
    </location>
</feature>
<dbReference type="WBParaSite" id="TREG1_109570.3">
    <property type="protein sequence ID" value="TREG1_109570.3"/>
    <property type="gene ID" value="TREG1_109570"/>
</dbReference>
<evidence type="ECO:0000313" key="2">
    <source>
        <dbReference type="Proteomes" id="UP000050795"/>
    </source>
</evidence>
<name>A0AA85INW8_TRIRE</name>
<evidence type="ECO:0000313" key="3">
    <source>
        <dbReference type="WBParaSite" id="TREG1_109570.3"/>
    </source>
</evidence>
<reference evidence="3" key="2">
    <citation type="submission" date="2023-11" db="UniProtKB">
        <authorList>
            <consortium name="WormBaseParasite"/>
        </authorList>
    </citation>
    <scope>IDENTIFICATION</scope>
</reference>
<organism evidence="2 3">
    <name type="scientific">Trichobilharzia regenti</name>
    <name type="common">Nasal bird schistosome</name>
    <dbReference type="NCBI Taxonomy" id="157069"/>
    <lineage>
        <taxon>Eukaryota</taxon>
        <taxon>Metazoa</taxon>
        <taxon>Spiralia</taxon>
        <taxon>Lophotrochozoa</taxon>
        <taxon>Platyhelminthes</taxon>
        <taxon>Trematoda</taxon>
        <taxon>Digenea</taxon>
        <taxon>Strigeidida</taxon>
        <taxon>Schistosomatoidea</taxon>
        <taxon>Schistosomatidae</taxon>
        <taxon>Trichobilharzia</taxon>
    </lineage>
</organism>
<protein>
    <submittedName>
        <fullName evidence="3">Uncharacterized protein</fullName>
    </submittedName>
</protein>
<feature type="region of interest" description="Disordered" evidence="1">
    <location>
        <begin position="45"/>
        <end position="75"/>
    </location>
</feature>
<dbReference type="Proteomes" id="UP000050795">
    <property type="component" value="Unassembled WGS sequence"/>
</dbReference>
<keyword evidence="2" id="KW-1185">Reference proteome</keyword>
<sequence length="278" mass="31929">MNNGRETLKIHQNHNENEVDRLVGERSSQDIRKAPIENHTIDNKYSICNGNRSREEPVNGSKVEKNGEANNYRKDESLDSNFHEGYNENLKDTSGVEHLIQAAKERARKRELDRYKVDEDSFLLETPEKPKSSKEQKRGMINAPWHTDPDEGIGSEKYQRRNGRIADEAPNVQRLKSRSQSITQQDFPRYSAQELKECRQKVSYYGNKESMEWSFNQQDDANNGTDENGSNYHKSSAVIGQGFIDRYGLKTPSLYKKKNDDIPVSASALRNSPYAFHG</sequence>
<dbReference type="AlphaFoldDB" id="A0AA85INW8"/>
<proteinExistence type="predicted"/>
<evidence type="ECO:0000256" key="1">
    <source>
        <dbReference type="SAM" id="MobiDB-lite"/>
    </source>
</evidence>
<accession>A0AA85INW8</accession>